<dbReference type="STRING" id="429701.A0A2G9HBF0"/>
<keyword evidence="4 8" id="KW-0964">Secreted</keyword>
<evidence type="ECO:0000256" key="3">
    <source>
        <dbReference type="ARBA" id="ARBA00022523"/>
    </source>
</evidence>
<evidence type="ECO:0000256" key="8">
    <source>
        <dbReference type="RuleBase" id="RU366015"/>
    </source>
</evidence>
<keyword evidence="5 7" id="KW-0479">Metal-binding</keyword>
<dbReference type="SMART" id="SM00835">
    <property type="entry name" value="Cupin_1"/>
    <property type="match status" value="1"/>
</dbReference>
<dbReference type="InterPro" id="IPR006045">
    <property type="entry name" value="Cupin_1"/>
</dbReference>
<feature type="chain" id="PRO_5019619935" description="Germin-like protein" evidence="8">
    <location>
        <begin position="25"/>
        <end position="181"/>
    </location>
</feature>
<dbReference type="Pfam" id="PF00190">
    <property type="entry name" value="Cupin_1"/>
    <property type="match status" value="1"/>
</dbReference>
<dbReference type="InterPro" id="IPR014710">
    <property type="entry name" value="RmlC-like_jellyroll"/>
</dbReference>
<dbReference type="InterPro" id="IPR011051">
    <property type="entry name" value="RmlC_Cupin_sf"/>
</dbReference>
<gene>
    <name evidence="10" type="ORF">CDL12_12505</name>
</gene>
<dbReference type="Gene3D" id="2.60.120.10">
    <property type="entry name" value="Jelly Rolls"/>
    <property type="match status" value="1"/>
</dbReference>
<evidence type="ECO:0000256" key="6">
    <source>
        <dbReference type="ARBA" id="ARBA00023211"/>
    </source>
</evidence>
<feature type="binding site" evidence="7">
    <location>
        <position position="118"/>
    </location>
    <ligand>
        <name>Mn(2+)</name>
        <dbReference type="ChEBI" id="CHEBI:29035"/>
    </ligand>
</feature>
<evidence type="ECO:0000313" key="10">
    <source>
        <dbReference type="EMBL" id="PIN14855.1"/>
    </source>
</evidence>
<accession>A0A2G9HBF0</accession>
<reference evidence="11" key="1">
    <citation type="journal article" date="2018" name="Gigascience">
        <title>Genome assembly of the Pink Ipe (Handroanthus impetiginosus, Bignoniaceae), a highly valued, ecologically keystone Neotropical timber forest tree.</title>
        <authorList>
            <person name="Silva-Junior O.B."/>
            <person name="Grattapaglia D."/>
            <person name="Novaes E."/>
            <person name="Collevatti R.G."/>
        </authorList>
    </citation>
    <scope>NUCLEOTIDE SEQUENCE [LARGE SCALE GENOMIC DNA]</scope>
    <source>
        <strain evidence="11">cv. UFG-1</strain>
    </source>
</reference>
<feature type="domain" description="Cupin type-1" evidence="9">
    <location>
        <begin position="49"/>
        <end position="171"/>
    </location>
</feature>
<evidence type="ECO:0000256" key="7">
    <source>
        <dbReference type="PIRSR" id="PIRSR601929-2"/>
    </source>
</evidence>
<dbReference type="SUPFAM" id="SSF51182">
    <property type="entry name" value="RmlC-like cupins"/>
    <property type="match status" value="1"/>
</dbReference>
<dbReference type="GO" id="GO:0048046">
    <property type="term" value="C:apoplast"/>
    <property type="evidence" value="ECO:0007669"/>
    <property type="project" value="UniProtKB-SubCell"/>
</dbReference>
<feature type="signal peptide" evidence="8">
    <location>
        <begin position="1"/>
        <end position="24"/>
    </location>
</feature>
<keyword evidence="3 8" id="KW-0052">Apoplast</keyword>
<dbReference type="CDD" id="cd02241">
    <property type="entry name" value="cupin_OxOx"/>
    <property type="match status" value="1"/>
</dbReference>
<keyword evidence="11" id="KW-1185">Reference proteome</keyword>
<evidence type="ECO:0000256" key="5">
    <source>
        <dbReference type="ARBA" id="ARBA00022723"/>
    </source>
</evidence>
<dbReference type="EMBL" id="NKXS01002193">
    <property type="protein sequence ID" value="PIN14855.1"/>
    <property type="molecule type" value="Genomic_DNA"/>
</dbReference>
<organism evidence="10 11">
    <name type="scientific">Handroanthus impetiginosus</name>
    <dbReference type="NCBI Taxonomy" id="429701"/>
    <lineage>
        <taxon>Eukaryota</taxon>
        <taxon>Viridiplantae</taxon>
        <taxon>Streptophyta</taxon>
        <taxon>Embryophyta</taxon>
        <taxon>Tracheophyta</taxon>
        <taxon>Spermatophyta</taxon>
        <taxon>Magnoliopsida</taxon>
        <taxon>eudicotyledons</taxon>
        <taxon>Gunneridae</taxon>
        <taxon>Pentapetalae</taxon>
        <taxon>asterids</taxon>
        <taxon>lamiids</taxon>
        <taxon>Lamiales</taxon>
        <taxon>Bignoniaceae</taxon>
        <taxon>Crescentiina</taxon>
        <taxon>Tabebuia alliance</taxon>
        <taxon>Handroanthus</taxon>
    </lineage>
</organism>
<dbReference type="Proteomes" id="UP000231279">
    <property type="component" value="Unassembled WGS sequence"/>
</dbReference>
<dbReference type="PANTHER" id="PTHR31238">
    <property type="entry name" value="GERMIN-LIKE PROTEIN SUBFAMILY 3 MEMBER 3"/>
    <property type="match status" value="1"/>
</dbReference>
<protein>
    <recommendedName>
        <fullName evidence="8">Germin-like protein</fullName>
    </recommendedName>
</protein>
<sequence length="181" mass="19780">MPSNSTPNFLPILLLFTFITSIQSDPDIISDYITPSNFTIINSTFFTYTGLRTPFHSNPPTFTVTKATLTEFPALNGQSLLFLISGTLEVAFVDNKNAIYEQKLRTGDMFIFPKGLVHYQYNRNHENPAVAISAFGSANAGTVSIPNSVFGSGIDDGILAKAFKTDVATIQRIKSGFITNP</sequence>
<comment type="subcellular location">
    <subcellularLocation>
        <location evidence="1 8">Secreted</location>
        <location evidence="1 8">Extracellular space</location>
        <location evidence="1 8">Apoplast</location>
    </subcellularLocation>
</comment>
<evidence type="ECO:0000256" key="2">
    <source>
        <dbReference type="ARBA" id="ARBA00007456"/>
    </source>
</evidence>
<dbReference type="InterPro" id="IPR001929">
    <property type="entry name" value="Germin"/>
</dbReference>
<dbReference type="PRINTS" id="PR00325">
    <property type="entry name" value="GERMIN"/>
</dbReference>
<comment type="similarity">
    <text evidence="2 8">Belongs to the germin family.</text>
</comment>
<keyword evidence="8" id="KW-0732">Signal</keyword>
<dbReference type="AlphaFoldDB" id="A0A2G9HBF0"/>
<dbReference type="OrthoDB" id="1546383at2759"/>
<evidence type="ECO:0000259" key="9">
    <source>
        <dbReference type="SMART" id="SM00835"/>
    </source>
</evidence>
<evidence type="ECO:0000256" key="1">
    <source>
        <dbReference type="ARBA" id="ARBA00004271"/>
    </source>
</evidence>
<keyword evidence="6 7" id="KW-0464">Manganese</keyword>
<proteinExistence type="inferred from homology"/>
<comment type="caution">
    <text evidence="10">The sequence shown here is derived from an EMBL/GenBank/DDBJ whole genome shotgun (WGS) entry which is preliminary data.</text>
</comment>
<evidence type="ECO:0000256" key="4">
    <source>
        <dbReference type="ARBA" id="ARBA00022525"/>
    </source>
</evidence>
<name>A0A2G9HBF0_9LAMI</name>
<dbReference type="GO" id="GO:0030145">
    <property type="term" value="F:manganese ion binding"/>
    <property type="evidence" value="ECO:0007669"/>
    <property type="project" value="UniProtKB-UniRule"/>
</dbReference>
<evidence type="ECO:0000313" key="11">
    <source>
        <dbReference type="Proteomes" id="UP000231279"/>
    </source>
</evidence>